<dbReference type="Proteomes" id="UP000053176">
    <property type="component" value="Unassembled WGS sequence"/>
</dbReference>
<accession>A0A101KV64</accession>
<evidence type="ECO:0000256" key="1">
    <source>
        <dbReference type="SAM" id="MobiDB-lite"/>
    </source>
</evidence>
<proteinExistence type="predicted"/>
<organism evidence="3 4">
    <name type="scientific">Rhizobium loti</name>
    <name type="common">Mesorhizobium loti</name>
    <dbReference type="NCBI Taxonomy" id="381"/>
    <lineage>
        <taxon>Bacteria</taxon>
        <taxon>Pseudomonadati</taxon>
        <taxon>Pseudomonadota</taxon>
        <taxon>Alphaproteobacteria</taxon>
        <taxon>Hyphomicrobiales</taxon>
        <taxon>Phyllobacteriaceae</taxon>
        <taxon>Mesorhizobium</taxon>
    </lineage>
</organism>
<dbReference type="InterPro" id="IPR017735">
    <property type="entry name" value="T6SS_FHA"/>
</dbReference>
<sequence>MFISLQISNVDRLPSGNAASYAARDRSFEIGRENCDWMLADPDKIISGRHCEVRYQAGAFWLYDISRNGTFINGSSQRMAGPHRLAHGDRVLIGRYVISVSIDEEHIATGHPQGRTGSTQRELPPSTGRPLNLGNEPFFSPAEQRTGQAAPISRSSALQQPPPAPATPAGRAADADLLLRDIAKAAGISPDLLKARDPHEVAVEIGTVLRTTVEQLSLLLKARAAAKVLAKSTHRTMIGAENNNPLKFVPGTDDILEIMFAKRRAGYLDAAHSVEDAFRDLKMHELATYAAMQAALSRLLDDLSPEAIARKLPPTSFSSKKSQAWDALVATWRTMEEKHENGMLDVFLAYFSEAYAKAGKQK</sequence>
<dbReference type="InterPro" id="IPR008984">
    <property type="entry name" value="SMAD_FHA_dom_sf"/>
</dbReference>
<dbReference type="OrthoDB" id="273564at2"/>
<dbReference type="Gene3D" id="2.60.200.20">
    <property type="match status" value="1"/>
</dbReference>
<dbReference type="SMART" id="SM00240">
    <property type="entry name" value="FHA"/>
    <property type="match status" value="1"/>
</dbReference>
<protein>
    <submittedName>
        <fullName evidence="3">Type VI secretion protein</fullName>
    </submittedName>
</protein>
<dbReference type="Pfam" id="PF00498">
    <property type="entry name" value="FHA"/>
    <property type="match status" value="1"/>
</dbReference>
<evidence type="ECO:0000259" key="2">
    <source>
        <dbReference type="PROSITE" id="PS50006"/>
    </source>
</evidence>
<reference evidence="3 4" key="1">
    <citation type="submission" date="2015-12" db="EMBL/GenBank/DDBJ databases">
        <title>Draft genome sequence of Mesorhizobium sp. UFLA 01-765, a multitolerant efficient symbiont and plant-growth promoting strain isolated from Zn-mining soil using Leucaena leucocephala as a trap plant.</title>
        <authorList>
            <person name="Rangel W.M."/>
            <person name="Thijs S."/>
            <person name="Longatti S.M."/>
            <person name="Moreira F.M."/>
            <person name="Weyens N."/>
            <person name="Vangronsveld J."/>
            <person name="Van Hamme J.D."/>
            <person name="Bottos E.M."/>
            <person name="Rineau F."/>
        </authorList>
    </citation>
    <scope>NUCLEOTIDE SEQUENCE [LARGE SCALE GENOMIC DNA]</scope>
    <source>
        <strain evidence="3 4">UFLA 01-765</strain>
    </source>
</reference>
<name>A0A101KV64_RHILI</name>
<feature type="region of interest" description="Disordered" evidence="1">
    <location>
        <begin position="107"/>
        <end position="170"/>
    </location>
</feature>
<evidence type="ECO:0000313" key="4">
    <source>
        <dbReference type="Proteomes" id="UP000053176"/>
    </source>
</evidence>
<gene>
    <name evidence="3" type="ORF">AU467_17505</name>
</gene>
<dbReference type="Pfam" id="PF20232">
    <property type="entry name" value="T6SS_FHA_C"/>
    <property type="match status" value="1"/>
</dbReference>
<dbReference type="NCBIfam" id="TIGR03354">
    <property type="entry name" value="VI_FHA"/>
    <property type="match status" value="1"/>
</dbReference>
<dbReference type="CDD" id="cd00060">
    <property type="entry name" value="FHA"/>
    <property type="match status" value="1"/>
</dbReference>
<dbReference type="PROSITE" id="PS50006">
    <property type="entry name" value="FHA_DOMAIN"/>
    <property type="match status" value="1"/>
</dbReference>
<dbReference type="EMBL" id="LPWA01000097">
    <property type="protein sequence ID" value="KUM27465.1"/>
    <property type="molecule type" value="Genomic_DNA"/>
</dbReference>
<dbReference type="InterPro" id="IPR046883">
    <property type="entry name" value="T6SS_FHA_C"/>
</dbReference>
<feature type="domain" description="FHA" evidence="2">
    <location>
        <begin position="28"/>
        <end position="77"/>
    </location>
</feature>
<comment type="caution">
    <text evidence="3">The sequence shown here is derived from an EMBL/GenBank/DDBJ whole genome shotgun (WGS) entry which is preliminary data.</text>
</comment>
<evidence type="ECO:0000313" key="3">
    <source>
        <dbReference type="EMBL" id="KUM27465.1"/>
    </source>
</evidence>
<dbReference type="AlphaFoldDB" id="A0A101KV64"/>
<dbReference type="InterPro" id="IPR000253">
    <property type="entry name" value="FHA_dom"/>
</dbReference>
<dbReference type="SUPFAM" id="SSF49879">
    <property type="entry name" value="SMAD/FHA domain"/>
    <property type="match status" value="1"/>
</dbReference>